<dbReference type="EMBL" id="JARKIF010000006">
    <property type="protein sequence ID" value="KAJ7637142.1"/>
    <property type="molecule type" value="Genomic_DNA"/>
</dbReference>
<protein>
    <submittedName>
        <fullName evidence="1">Uncharacterized protein</fullName>
    </submittedName>
</protein>
<evidence type="ECO:0000313" key="2">
    <source>
        <dbReference type="Proteomes" id="UP001221142"/>
    </source>
</evidence>
<dbReference type="Proteomes" id="UP001221142">
    <property type="component" value="Unassembled WGS sequence"/>
</dbReference>
<organism evidence="1 2">
    <name type="scientific">Roridomyces roridus</name>
    <dbReference type="NCBI Taxonomy" id="1738132"/>
    <lineage>
        <taxon>Eukaryota</taxon>
        <taxon>Fungi</taxon>
        <taxon>Dikarya</taxon>
        <taxon>Basidiomycota</taxon>
        <taxon>Agaricomycotina</taxon>
        <taxon>Agaricomycetes</taxon>
        <taxon>Agaricomycetidae</taxon>
        <taxon>Agaricales</taxon>
        <taxon>Marasmiineae</taxon>
        <taxon>Mycenaceae</taxon>
        <taxon>Roridomyces</taxon>
    </lineage>
</organism>
<accession>A0AAD7FSV7</accession>
<evidence type="ECO:0000313" key="1">
    <source>
        <dbReference type="EMBL" id="KAJ7637142.1"/>
    </source>
</evidence>
<reference evidence="1" key="1">
    <citation type="submission" date="2023-03" db="EMBL/GenBank/DDBJ databases">
        <title>Massive genome expansion in bonnet fungi (Mycena s.s.) driven by repeated elements and novel gene families across ecological guilds.</title>
        <authorList>
            <consortium name="Lawrence Berkeley National Laboratory"/>
            <person name="Harder C.B."/>
            <person name="Miyauchi S."/>
            <person name="Viragh M."/>
            <person name="Kuo A."/>
            <person name="Thoen E."/>
            <person name="Andreopoulos B."/>
            <person name="Lu D."/>
            <person name="Skrede I."/>
            <person name="Drula E."/>
            <person name="Henrissat B."/>
            <person name="Morin E."/>
            <person name="Kohler A."/>
            <person name="Barry K."/>
            <person name="LaButti K."/>
            <person name="Morin E."/>
            <person name="Salamov A."/>
            <person name="Lipzen A."/>
            <person name="Mereny Z."/>
            <person name="Hegedus B."/>
            <person name="Baldrian P."/>
            <person name="Stursova M."/>
            <person name="Weitz H."/>
            <person name="Taylor A."/>
            <person name="Grigoriev I.V."/>
            <person name="Nagy L.G."/>
            <person name="Martin F."/>
            <person name="Kauserud H."/>
        </authorList>
    </citation>
    <scope>NUCLEOTIDE SEQUENCE</scope>
    <source>
        <strain evidence="1">9284</strain>
    </source>
</reference>
<gene>
    <name evidence="1" type="ORF">FB45DRAFT_457177</name>
</gene>
<proteinExistence type="predicted"/>
<comment type="caution">
    <text evidence="1">The sequence shown here is derived from an EMBL/GenBank/DDBJ whole genome shotgun (WGS) entry which is preliminary data.</text>
</comment>
<name>A0AAD7FSV7_9AGAR</name>
<dbReference type="AlphaFoldDB" id="A0AAD7FSV7"/>
<sequence>MTEKAKTDPSDQILSSCITIGHIGKRLKMDLLLDDPCNQIGITVTNITVIRNVSPYAPVSGPFCTDPAGRLFGFKFNYKMFDGTWESHACLFGRSTVEAWLGLTPAIGTEPPHWLLMGTCNPDRGEVVRQSMDVYDPTNREGVALIGRRLFWSEIWPSGWIFQLADYNPGAGSVIGKKMQTQCDSGQMWKSFTGLFCNDPYSVAHTITSRVSGPRRIIPYEDGLLIKTDGQNFMVLLM</sequence>
<keyword evidence="2" id="KW-1185">Reference proteome</keyword>